<proteinExistence type="predicted"/>
<comment type="caution">
    <text evidence="2">The sequence shown here is derived from an EMBL/GenBank/DDBJ whole genome shotgun (WGS) entry which is preliminary data.</text>
</comment>
<evidence type="ECO:0000313" key="2">
    <source>
        <dbReference type="EMBL" id="GFY48011.1"/>
    </source>
</evidence>
<gene>
    <name evidence="2" type="ORF">TNIN_495191</name>
</gene>
<dbReference type="AlphaFoldDB" id="A0A8X6X9W8"/>
<feature type="compositionally biased region" description="Basic and acidic residues" evidence="1">
    <location>
        <begin position="72"/>
        <end position="81"/>
    </location>
</feature>
<protein>
    <submittedName>
        <fullName evidence="2">Uncharacterized protein</fullName>
    </submittedName>
</protein>
<reference evidence="2" key="1">
    <citation type="submission" date="2020-08" db="EMBL/GenBank/DDBJ databases">
        <title>Multicomponent nature underlies the extraordinary mechanical properties of spider dragline silk.</title>
        <authorList>
            <person name="Kono N."/>
            <person name="Nakamura H."/>
            <person name="Mori M."/>
            <person name="Yoshida Y."/>
            <person name="Ohtoshi R."/>
            <person name="Malay A.D."/>
            <person name="Moran D.A.P."/>
            <person name="Tomita M."/>
            <person name="Numata K."/>
            <person name="Arakawa K."/>
        </authorList>
    </citation>
    <scope>NUCLEOTIDE SEQUENCE</scope>
</reference>
<dbReference type="EMBL" id="BMAV01006275">
    <property type="protein sequence ID" value="GFY48011.1"/>
    <property type="molecule type" value="Genomic_DNA"/>
</dbReference>
<feature type="region of interest" description="Disordered" evidence="1">
    <location>
        <begin position="72"/>
        <end position="98"/>
    </location>
</feature>
<accession>A0A8X6X9W8</accession>
<organism evidence="2 3">
    <name type="scientific">Trichonephila inaurata madagascariensis</name>
    <dbReference type="NCBI Taxonomy" id="2747483"/>
    <lineage>
        <taxon>Eukaryota</taxon>
        <taxon>Metazoa</taxon>
        <taxon>Ecdysozoa</taxon>
        <taxon>Arthropoda</taxon>
        <taxon>Chelicerata</taxon>
        <taxon>Arachnida</taxon>
        <taxon>Araneae</taxon>
        <taxon>Araneomorphae</taxon>
        <taxon>Entelegynae</taxon>
        <taxon>Araneoidea</taxon>
        <taxon>Nephilidae</taxon>
        <taxon>Trichonephila</taxon>
        <taxon>Trichonephila inaurata</taxon>
    </lineage>
</organism>
<sequence length="98" mass="10970">MPLHTHNITIVLLRELAQVKRTLLSRVIKTRPRVFPPRIPLSFTLRGMKNNLVVASETGESLFPASRAEIGFEKQGERANDGEGLTSPGRLANKPNRR</sequence>
<name>A0A8X6X9W8_9ARAC</name>
<keyword evidence="3" id="KW-1185">Reference proteome</keyword>
<evidence type="ECO:0000256" key="1">
    <source>
        <dbReference type="SAM" id="MobiDB-lite"/>
    </source>
</evidence>
<evidence type="ECO:0000313" key="3">
    <source>
        <dbReference type="Proteomes" id="UP000886998"/>
    </source>
</evidence>
<dbReference type="Proteomes" id="UP000886998">
    <property type="component" value="Unassembled WGS sequence"/>
</dbReference>